<dbReference type="InterPro" id="IPR006675">
    <property type="entry name" value="HDIG_dom"/>
</dbReference>
<comment type="caution">
    <text evidence="2">The sequence shown here is derived from an EMBL/GenBank/DDBJ whole genome shotgun (WGS) entry which is preliminary data.</text>
</comment>
<dbReference type="Gene3D" id="1.10.3210.10">
    <property type="entry name" value="Hypothetical protein af1432"/>
    <property type="match status" value="1"/>
</dbReference>
<dbReference type="AlphaFoldDB" id="A0A1X0XXV8"/>
<organism evidence="2 3">
    <name type="scientific">Geothermobacter hydrogeniphilus</name>
    <dbReference type="NCBI Taxonomy" id="1969733"/>
    <lineage>
        <taxon>Bacteria</taxon>
        <taxon>Pseudomonadati</taxon>
        <taxon>Thermodesulfobacteriota</taxon>
        <taxon>Desulfuromonadia</taxon>
        <taxon>Desulfuromonadales</taxon>
        <taxon>Geothermobacteraceae</taxon>
        <taxon>Geothermobacter</taxon>
    </lineage>
</organism>
<evidence type="ECO:0000313" key="3">
    <source>
        <dbReference type="Proteomes" id="UP000193136"/>
    </source>
</evidence>
<dbReference type="InterPro" id="IPR006674">
    <property type="entry name" value="HD_domain"/>
</dbReference>
<dbReference type="GO" id="GO:0016787">
    <property type="term" value="F:hydrolase activity"/>
    <property type="evidence" value="ECO:0007669"/>
    <property type="project" value="UniProtKB-KW"/>
</dbReference>
<keyword evidence="2" id="KW-0378">Hydrolase</keyword>
<keyword evidence="3" id="KW-1185">Reference proteome</keyword>
<feature type="domain" description="HD" evidence="1">
    <location>
        <begin position="24"/>
        <end position="98"/>
    </location>
</feature>
<dbReference type="PANTHER" id="PTHR38659">
    <property type="entry name" value="METAL-DEPENDENT PHOSPHOHYDROLASE"/>
    <property type="match status" value="1"/>
</dbReference>
<dbReference type="Proteomes" id="UP000193136">
    <property type="component" value="Unassembled WGS sequence"/>
</dbReference>
<dbReference type="Pfam" id="PF01966">
    <property type="entry name" value="HD"/>
    <property type="match status" value="1"/>
</dbReference>
<reference evidence="2 3" key="1">
    <citation type="submission" date="2017-03" db="EMBL/GenBank/DDBJ databases">
        <title>Genome sequence of Geothermobacter sp. EPR-M, Deep-Sea Iron Reducer.</title>
        <authorList>
            <person name="Tully B."/>
            <person name="Savalia P."/>
            <person name="Abuyen K."/>
            <person name="Baughan C."/>
            <person name="Romero E."/>
            <person name="Ronkowski C."/>
            <person name="Torres B."/>
            <person name="Tremblay J."/>
            <person name="Trujillo A."/>
            <person name="Tyler M."/>
            <person name="Perez-Rodriguez I."/>
            <person name="Amend J."/>
        </authorList>
    </citation>
    <scope>NUCLEOTIDE SEQUENCE [LARGE SCALE GENOMIC DNA]</scope>
    <source>
        <strain evidence="2 3">EPR-M</strain>
    </source>
</reference>
<dbReference type="SUPFAM" id="SSF109604">
    <property type="entry name" value="HD-domain/PDEase-like"/>
    <property type="match status" value="1"/>
</dbReference>
<proteinExistence type="predicted"/>
<dbReference type="STRING" id="1969733.B5V00_12940"/>
<name>A0A1X0XXV8_9BACT</name>
<dbReference type="RefSeq" id="WP_085011228.1">
    <property type="nucleotide sequence ID" value="NZ_NAAD01000017.1"/>
</dbReference>
<gene>
    <name evidence="2" type="ORF">B5V00_12940</name>
</gene>
<sequence length="188" mass="20926">MSYGITRDQALDLVRQHIESPNLIKHSLASEAVLRAMARRLGTDEEQWGLAGLLHDLDVERTADDLTRHTHETVRILSERGLDAEIIEAIRLHNEEAHPDRRSSTFHHALAAGETITGLVIATALVYPDKKLASVKPKSVRKRIKEKAFAAGANRDIIRECEQAGIPLDEFCELSLRALQDIADDLGL</sequence>
<dbReference type="PANTHER" id="PTHR38659:SF1">
    <property type="entry name" value="METAL DEPENDENT PHOSPHOHYDROLASE"/>
    <property type="match status" value="1"/>
</dbReference>
<accession>A0A1X0XXV8</accession>
<dbReference type="NCBIfam" id="TIGR00277">
    <property type="entry name" value="HDIG"/>
    <property type="match status" value="1"/>
</dbReference>
<protein>
    <submittedName>
        <fullName evidence="2">Hydrolase</fullName>
    </submittedName>
</protein>
<dbReference type="OrthoDB" id="9801160at2"/>
<evidence type="ECO:0000313" key="2">
    <source>
        <dbReference type="EMBL" id="ORJ57672.1"/>
    </source>
</evidence>
<dbReference type="EMBL" id="NAAD01000017">
    <property type="protein sequence ID" value="ORJ57672.1"/>
    <property type="molecule type" value="Genomic_DNA"/>
</dbReference>
<evidence type="ECO:0000259" key="1">
    <source>
        <dbReference type="Pfam" id="PF01966"/>
    </source>
</evidence>